<dbReference type="GO" id="GO:0005840">
    <property type="term" value="C:ribosome"/>
    <property type="evidence" value="ECO:0007669"/>
    <property type="project" value="UniProtKB-KW"/>
</dbReference>
<reference evidence="5" key="1">
    <citation type="submission" date="2020-12" db="EMBL/GenBank/DDBJ databases">
        <title>Metabolic potential, ecology and presence of endohyphal bacteria is reflected in genomic diversity of Mucoromycotina.</title>
        <authorList>
            <person name="Muszewska A."/>
            <person name="Okrasinska A."/>
            <person name="Steczkiewicz K."/>
            <person name="Drgas O."/>
            <person name="Orlowska M."/>
            <person name="Perlinska-Lenart U."/>
            <person name="Aleksandrzak-Piekarczyk T."/>
            <person name="Szatraj K."/>
            <person name="Zielenkiewicz U."/>
            <person name="Pilsyk S."/>
            <person name="Malc E."/>
            <person name="Mieczkowski P."/>
            <person name="Kruszewska J.S."/>
            <person name="Biernat P."/>
            <person name="Pawlowska J."/>
        </authorList>
    </citation>
    <scope>NUCLEOTIDE SEQUENCE</scope>
    <source>
        <strain evidence="5">WA0000067209</strain>
    </source>
</reference>
<dbReference type="NCBIfam" id="NF003115">
    <property type="entry name" value="PRK04034.1"/>
    <property type="match status" value="1"/>
</dbReference>
<dbReference type="Gene3D" id="3.30.1370.30">
    <property type="match status" value="1"/>
</dbReference>
<evidence type="ECO:0008006" key="7">
    <source>
        <dbReference type="Google" id="ProtNLM"/>
    </source>
</evidence>
<evidence type="ECO:0000256" key="3">
    <source>
        <dbReference type="ARBA" id="ARBA00023274"/>
    </source>
</evidence>
<dbReference type="AlphaFoldDB" id="A0A8H7Q6C2"/>
<evidence type="ECO:0000256" key="1">
    <source>
        <dbReference type="ARBA" id="ARBA00006471"/>
    </source>
</evidence>
<protein>
    <recommendedName>
        <fullName evidence="7">40S ribosomal protein S22</fullName>
    </recommendedName>
</protein>
<dbReference type="FunFam" id="3.30.1370.30:FF:000001">
    <property type="entry name" value="40S ribosomal protein S15a"/>
    <property type="match status" value="1"/>
</dbReference>
<dbReference type="PROSITE" id="PS00053">
    <property type="entry name" value="RIBOSOMAL_S8"/>
    <property type="match status" value="1"/>
</dbReference>
<keyword evidence="3 4" id="KW-0687">Ribonucleoprotein</keyword>
<comment type="similarity">
    <text evidence="1 4">Belongs to the universal ribosomal protein uS8 family.</text>
</comment>
<feature type="non-terminal residue" evidence="5">
    <location>
        <position position="135"/>
    </location>
</feature>
<dbReference type="HAMAP" id="MF_01302_A">
    <property type="entry name" value="Ribosomal_uS8_A"/>
    <property type="match status" value="1"/>
</dbReference>
<dbReference type="OrthoDB" id="10250260at2759"/>
<dbReference type="GO" id="GO:1990904">
    <property type="term" value="C:ribonucleoprotein complex"/>
    <property type="evidence" value="ECO:0007669"/>
    <property type="project" value="UniProtKB-KW"/>
</dbReference>
<accession>A0A8H7Q6C2</accession>
<dbReference type="PANTHER" id="PTHR11758">
    <property type="entry name" value="40S RIBOSOMAL PROTEIN S15A"/>
    <property type="match status" value="1"/>
</dbReference>
<organism evidence="5 6">
    <name type="scientific">Mortierella isabellina</name>
    <name type="common">Filamentous fungus</name>
    <name type="synonym">Umbelopsis isabellina</name>
    <dbReference type="NCBI Taxonomy" id="91625"/>
    <lineage>
        <taxon>Eukaryota</taxon>
        <taxon>Fungi</taxon>
        <taxon>Fungi incertae sedis</taxon>
        <taxon>Mucoromycota</taxon>
        <taxon>Mucoromycotina</taxon>
        <taxon>Umbelopsidomycetes</taxon>
        <taxon>Umbelopsidales</taxon>
        <taxon>Umbelopsidaceae</taxon>
        <taxon>Umbelopsis</taxon>
    </lineage>
</organism>
<keyword evidence="2 4" id="KW-0689">Ribosomal protein</keyword>
<proteinExistence type="inferred from homology"/>
<sequence>NRLANMVRVSVLNDALNNINNAEKRGKRQVLIRPSSKVIVKFLSVMQKHGYIGEFEEIDDHRSGKIVVQLIGRINKCGVISPRFNIKLTDLEKWTSNLLPSRQFGYVVLTTSAGIMDHEEARRKHTGGKILGMFY</sequence>
<dbReference type="EMBL" id="JAEPQZ010000001">
    <property type="protein sequence ID" value="KAG2186135.1"/>
    <property type="molecule type" value="Genomic_DNA"/>
</dbReference>
<dbReference type="FunFam" id="3.30.1490.10:FF:000002">
    <property type="entry name" value="40S ribosomal protein S15a"/>
    <property type="match status" value="1"/>
</dbReference>
<dbReference type="InterPro" id="IPR000630">
    <property type="entry name" value="Ribosomal_uS8"/>
</dbReference>
<evidence type="ECO:0000256" key="4">
    <source>
        <dbReference type="RuleBase" id="RU003660"/>
    </source>
</evidence>
<dbReference type="InterPro" id="IPR035987">
    <property type="entry name" value="Ribosomal_uS8_sf"/>
</dbReference>
<dbReference type="SUPFAM" id="SSF56047">
    <property type="entry name" value="Ribosomal protein S8"/>
    <property type="match status" value="1"/>
</dbReference>
<name>A0A8H7Q6C2_MORIS</name>
<comment type="caution">
    <text evidence="5">The sequence shown here is derived from an EMBL/GenBank/DDBJ whole genome shotgun (WGS) entry which is preliminary data.</text>
</comment>
<evidence type="ECO:0000256" key="2">
    <source>
        <dbReference type="ARBA" id="ARBA00022980"/>
    </source>
</evidence>
<dbReference type="GO" id="GO:0003735">
    <property type="term" value="F:structural constituent of ribosome"/>
    <property type="evidence" value="ECO:0007669"/>
    <property type="project" value="InterPro"/>
</dbReference>
<dbReference type="InterPro" id="IPR047863">
    <property type="entry name" value="Ribosomal_uS8_CS"/>
</dbReference>
<dbReference type="Pfam" id="PF00410">
    <property type="entry name" value="Ribosomal_S8"/>
    <property type="match status" value="1"/>
</dbReference>
<keyword evidence="6" id="KW-1185">Reference proteome</keyword>
<dbReference type="Gene3D" id="3.30.1490.10">
    <property type="match status" value="1"/>
</dbReference>
<dbReference type="GO" id="GO:0006412">
    <property type="term" value="P:translation"/>
    <property type="evidence" value="ECO:0007669"/>
    <property type="project" value="InterPro"/>
</dbReference>
<dbReference type="Proteomes" id="UP000654370">
    <property type="component" value="Unassembled WGS sequence"/>
</dbReference>
<evidence type="ECO:0000313" key="5">
    <source>
        <dbReference type="EMBL" id="KAG2186135.1"/>
    </source>
</evidence>
<gene>
    <name evidence="5" type="ORF">INT43_002573</name>
</gene>
<evidence type="ECO:0000313" key="6">
    <source>
        <dbReference type="Proteomes" id="UP000654370"/>
    </source>
</evidence>